<dbReference type="EMBL" id="AM849034">
    <property type="protein sequence ID" value="CAQ01188.1"/>
    <property type="molecule type" value="Genomic_DNA"/>
</dbReference>
<name>B0RGD2_CLASE</name>
<dbReference type="HOGENOM" id="CLU_3426457_0_0_11"/>
<evidence type="ECO:0000313" key="1">
    <source>
        <dbReference type="EMBL" id="CAQ01188.1"/>
    </source>
</evidence>
<dbReference type="AlphaFoldDB" id="B0RGD2"/>
<gene>
    <name evidence="1" type="ordered locus">CMS1074</name>
</gene>
<accession>B0RGD2</accession>
<evidence type="ECO:0000313" key="2">
    <source>
        <dbReference type="Proteomes" id="UP000001318"/>
    </source>
</evidence>
<reference evidence="1 2" key="1">
    <citation type="journal article" date="2008" name="J. Bacteriol.">
        <title>Genome of the actinomycete plant pathogen Clavibacter michiganensis subsp. sepedonicus suggests recent niche adaptation.</title>
        <authorList>
            <person name="Bentley S.D."/>
            <person name="Corton C."/>
            <person name="Brown S.E."/>
            <person name="Barron A."/>
            <person name="Clark L."/>
            <person name="Doggett J."/>
            <person name="Harris B."/>
            <person name="Ormond D."/>
            <person name="Quail M.A."/>
            <person name="May G."/>
            <person name="Francis D."/>
            <person name="Knudson D."/>
            <person name="Parkhill J."/>
            <person name="Ishimaru C.A."/>
        </authorList>
    </citation>
    <scope>NUCLEOTIDE SEQUENCE [LARGE SCALE GENOMIC DNA]</scope>
    <source>
        <strain evidence="2">ATCC 33113 / DSM 20744 / JCM 9667 / LMG 2889 / ICMP 2535 / C-1</strain>
    </source>
</reference>
<protein>
    <submittedName>
        <fullName evidence="1">Uncharacterized protein</fullName>
    </submittedName>
</protein>
<sequence>MIAENLQLKTHIGRLRRKRRA</sequence>
<dbReference type="STRING" id="31964.CMS1074"/>
<organism evidence="1 2">
    <name type="scientific">Clavibacter sepedonicus</name>
    <name type="common">Clavibacter michiganensis subsp. sepedonicus</name>
    <dbReference type="NCBI Taxonomy" id="31964"/>
    <lineage>
        <taxon>Bacteria</taxon>
        <taxon>Bacillati</taxon>
        <taxon>Actinomycetota</taxon>
        <taxon>Actinomycetes</taxon>
        <taxon>Micrococcales</taxon>
        <taxon>Microbacteriaceae</taxon>
        <taxon>Clavibacter</taxon>
    </lineage>
</organism>
<keyword evidence="2" id="KW-1185">Reference proteome</keyword>
<dbReference type="KEGG" id="cms:CMS1074"/>
<dbReference type="Proteomes" id="UP000001318">
    <property type="component" value="Chromosome"/>
</dbReference>
<proteinExistence type="predicted"/>